<feature type="non-terminal residue" evidence="1">
    <location>
        <position position="1"/>
    </location>
</feature>
<comment type="caution">
    <text evidence="1">The sequence shown here is derived from an EMBL/GenBank/DDBJ whole genome shotgun (WGS) entry which is preliminary data.</text>
</comment>
<sequence>LSSSATSLPAFAPPCVYLEVFLSQVLLILYGNLPTPQNHLIYPQHKHVGFPLTLEHGFPLGEKSRTPTSAPDIVASLFACWN</sequence>
<dbReference type="Proteomes" id="UP000824120">
    <property type="component" value="Chromosome 3"/>
</dbReference>
<gene>
    <name evidence="1" type="ORF">H5410_018817</name>
</gene>
<evidence type="ECO:0000313" key="2">
    <source>
        <dbReference type="Proteomes" id="UP000824120"/>
    </source>
</evidence>
<keyword evidence="2" id="KW-1185">Reference proteome</keyword>
<feature type="non-terminal residue" evidence="1">
    <location>
        <position position="82"/>
    </location>
</feature>
<proteinExistence type="predicted"/>
<dbReference type="EMBL" id="JACXVP010000003">
    <property type="protein sequence ID" value="KAG5618993.1"/>
    <property type="molecule type" value="Genomic_DNA"/>
</dbReference>
<name>A0A9J6A387_SOLCO</name>
<dbReference type="AlphaFoldDB" id="A0A9J6A387"/>
<reference evidence="1 2" key="1">
    <citation type="submission" date="2020-09" db="EMBL/GenBank/DDBJ databases">
        <title>De no assembly of potato wild relative species, Solanum commersonii.</title>
        <authorList>
            <person name="Cho K."/>
        </authorList>
    </citation>
    <scope>NUCLEOTIDE SEQUENCE [LARGE SCALE GENOMIC DNA]</scope>
    <source>
        <strain evidence="1">LZ3.2</strain>
        <tissue evidence="1">Leaf</tissue>
    </source>
</reference>
<protein>
    <submittedName>
        <fullName evidence="1">Uncharacterized protein</fullName>
    </submittedName>
</protein>
<organism evidence="1 2">
    <name type="scientific">Solanum commersonii</name>
    <name type="common">Commerson's wild potato</name>
    <name type="synonym">Commerson's nightshade</name>
    <dbReference type="NCBI Taxonomy" id="4109"/>
    <lineage>
        <taxon>Eukaryota</taxon>
        <taxon>Viridiplantae</taxon>
        <taxon>Streptophyta</taxon>
        <taxon>Embryophyta</taxon>
        <taxon>Tracheophyta</taxon>
        <taxon>Spermatophyta</taxon>
        <taxon>Magnoliopsida</taxon>
        <taxon>eudicotyledons</taxon>
        <taxon>Gunneridae</taxon>
        <taxon>Pentapetalae</taxon>
        <taxon>asterids</taxon>
        <taxon>lamiids</taxon>
        <taxon>Solanales</taxon>
        <taxon>Solanaceae</taxon>
        <taxon>Solanoideae</taxon>
        <taxon>Solaneae</taxon>
        <taxon>Solanum</taxon>
    </lineage>
</organism>
<evidence type="ECO:0000313" key="1">
    <source>
        <dbReference type="EMBL" id="KAG5618993.1"/>
    </source>
</evidence>
<accession>A0A9J6A387</accession>